<evidence type="ECO:0000256" key="1">
    <source>
        <dbReference type="SAM" id="MobiDB-lite"/>
    </source>
</evidence>
<name>A0A2T0VTB9_9LACT</name>
<dbReference type="RefSeq" id="WP_170068911.1">
    <property type="nucleotide sequence ID" value="NZ_PVTO01000043.1"/>
</dbReference>
<dbReference type="AlphaFoldDB" id="A0A2T0VTB9"/>
<dbReference type="Proteomes" id="UP000238205">
    <property type="component" value="Unassembled WGS sequence"/>
</dbReference>
<protein>
    <submittedName>
        <fullName evidence="2">Uncharacterized protein</fullName>
    </submittedName>
</protein>
<evidence type="ECO:0000313" key="3">
    <source>
        <dbReference type="Proteomes" id="UP000238205"/>
    </source>
</evidence>
<comment type="caution">
    <text evidence="2">The sequence shown here is derived from an EMBL/GenBank/DDBJ whole genome shotgun (WGS) entry which is preliminary data.</text>
</comment>
<reference evidence="2 3" key="1">
    <citation type="submission" date="2018-03" db="EMBL/GenBank/DDBJ databases">
        <title>Genomic Encyclopedia of Archaeal and Bacterial Type Strains, Phase II (KMG-II): from individual species to whole genera.</title>
        <authorList>
            <person name="Goeker M."/>
        </authorList>
    </citation>
    <scope>NUCLEOTIDE SEQUENCE [LARGE SCALE GENOMIC DNA]</scope>
    <source>
        <strain evidence="2 3">DSM 13175</strain>
    </source>
</reference>
<sequence length="55" mass="6603">MTREKNIPEEKIKKALEKKLPRTGEHRSKPKNFSHGNTEYMQQNPHRDTDDKKKK</sequence>
<gene>
    <name evidence="2" type="ORF">CLV38_1431</name>
</gene>
<keyword evidence="3" id="KW-1185">Reference proteome</keyword>
<evidence type="ECO:0000313" key="2">
    <source>
        <dbReference type="EMBL" id="PRY74354.1"/>
    </source>
</evidence>
<feature type="compositionally biased region" description="Polar residues" evidence="1">
    <location>
        <begin position="34"/>
        <end position="44"/>
    </location>
</feature>
<accession>A0A2T0VTB9</accession>
<organism evidence="2 3">
    <name type="scientific">Alkalibacterium olivapovliticus</name>
    <dbReference type="NCBI Taxonomy" id="99907"/>
    <lineage>
        <taxon>Bacteria</taxon>
        <taxon>Bacillati</taxon>
        <taxon>Bacillota</taxon>
        <taxon>Bacilli</taxon>
        <taxon>Lactobacillales</taxon>
        <taxon>Carnobacteriaceae</taxon>
        <taxon>Alkalibacterium</taxon>
    </lineage>
</organism>
<feature type="compositionally biased region" description="Basic and acidic residues" evidence="1">
    <location>
        <begin position="1"/>
        <end position="27"/>
    </location>
</feature>
<proteinExistence type="predicted"/>
<dbReference type="EMBL" id="PVTO01000043">
    <property type="protein sequence ID" value="PRY74354.1"/>
    <property type="molecule type" value="Genomic_DNA"/>
</dbReference>
<feature type="region of interest" description="Disordered" evidence="1">
    <location>
        <begin position="1"/>
        <end position="55"/>
    </location>
</feature>
<feature type="compositionally biased region" description="Basic and acidic residues" evidence="1">
    <location>
        <begin position="45"/>
        <end position="55"/>
    </location>
</feature>